<feature type="region of interest" description="Disordered" evidence="1">
    <location>
        <begin position="1"/>
        <end position="21"/>
    </location>
</feature>
<feature type="compositionally biased region" description="Low complexity" evidence="1">
    <location>
        <begin position="1"/>
        <end position="18"/>
    </location>
</feature>
<name>A0A1G4Q1A9_9BACL</name>
<dbReference type="EMBL" id="FMTT01000005">
    <property type="protein sequence ID" value="SCW38312.1"/>
    <property type="molecule type" value="Genomic_DNA"/>
</dbReference>
<gene>
    <name evidence="2" type="ORF">SAMN04487970_10051</name>
</gene>
<organism evidence="2 3">
    <name type="scientific">Paenibacillus tianmuensis</name>
    <dbReference type="NCBI Taxonomy" id="624147"/>
    <lineage>
        <taxon>Bacteria</taxon>
        <taxon>Bacillati</taxon>
        <taxon>Bacillota</taxon>
        <taxon>Bacilli</taxon>
        <taxon>Bacillales</taxon>
        <taxon>Paenibacillaceae</taxon>
        <taxon>Paenibacillus</taxon>
    </lineage>
</organism>
<dbReference type="AlphaFoldDB" id="A0A1G4Q1A9"/>
<reference evidence="3" key="1">
    <citation type="submission" date="2016-10" db="EMBL/GenBank/DDBJ databases">
        <authorList>
            <person name="Varghese N."/>
            <person name="Submissions S."/>
        </authorList>
    </citation>
    <scope>NUCLEOTIDE SEQUENCE [LARGE SCALE GENOMIC DNA]</scope>
    <source>
        <strain evidence="3">CGMCC 1.8946</strain>
    </source>
</reference>
<keyword evidence="3" id="KW-1185">Reference proteome</keyword>
<accession>A0A1G4Q1A9</accession>
<proteinExistence type="predicted"/>
<evidence type="ECO:0000313" key="3">
    <source>
        <dbReference type="Proteomes" id="UP000198601"/>
    </source>
</evidence>
<sequence length="52" mass="5640">MTDTPRPANAAPVEEPAPGKVKLVAEMPGDEEMREHLEEMKRNDGYPGSCGT</sequence>
<dbReference type="Proteomes" id="UP000198601">
    <property type="component" value="Unassembled WGS sequence"/>
</dbReference>
<protein>
    <submittedName>
        <fullName evidence="2">Uncharacterized protein</fullName>
    </submittedName>
</protein>
<dbReference type="RefSeq" id="WP_167670105.1">
    <property type="nucleotide sequence ID" value="NZ_FMTT01000005.1"/>
</dbReference>
<evidence type="ECO:0000313" key="2">
    <source>
        <dbReference type="EMBL" id="SCW38312.1"/>
    </source>
</evidence>
<evidence type="ECO:0000256" key="1">
    <source>
        <dbReference type="SAM" id="MobiDB-lite"/>
    </source>
</evidence>